<name>A0A3L6EZ40_MAIZE</name>
<dbReference type="EC" id="2.7.8.7" evidence="1"/>
<dbReference type="Proteomes" id="UP000251960">
    <property type="component" value="Chromosome 4"/>
</dbReference>
<dbReference type="InterPro" id="IPR037143">
    <property type="entry name" value="4-PPantetheinyl_Trfase_dom_sf"/>
</dbReference>
<dbReference type="EMBL" id="NCVQ01000005">
    <property type="protein sequence ID" value="PWZ25868.1"/>
    <property type="molecule type" value="Genomic_DNA"/>
</dbReference>
<dbReference type="InterPro" id="IPR008278">
    <property type="entry name" value="4-PPantetheinyl_Trfase_dom"/>
</dbReference>
<organism evidence="5">
    <name type="scientific">Zea mays</name>
    <name type="common">Maize</name>
    <dbReference type="NCBI Taxonomy" id="4577"/>
    <lineage>
        <taxon>Eukaryota</taxon>
        <taxon>Viridiplantae</taxon>
        <taxon>Streptophyta</taxon>
        <taxon>Embryophyta</taxon>
        <taxon>Tracheophyta</taxon>
        <taxon>Spermatophyta</taxon>
        <taxon>Magnoliopsida</taxon>
        <taxon>Liliopsida</taxon>
        <taxon>Poales</taxon>
        <taxon>Poaceae</taxon>
        <taxon>PACMAD clade</taxon>
        <taxon>Panicoideae</taxon>
        <taxon>Andropogonodae</taxon>
        <taxon>Andropogoneae</taxon>
        <taxon>Tripsacinae</taxon>
        <taxon>Zea</taxon>
    </lineage>
</organism>
<evidence type="ECO:0000259" key="3">
    <source>
        <dbReference type="Pfam" id="PF01648"/>
    </source>
</evidence>
<sequence length="276" mass="31278">MTEGESGVRRWLVDISRWRPSPAQFDAAAALLPRHERPAISRFVKEDDRKRALVSRLLQYSLVHHLLRIPFHLINIRRTTEGKPYLQNNSSGFPNFNFSTSHHGDYVGIASEPLCLVGLDIVSVSEPHGETAAEFVSNFSSCLTDHEWSCIVRAGTPRDVLTEFYRYWCLKEAFVKAIGAGVGFGLRRLEFHHEGWTDISIRIDGEVSKKWRFWLFKLDETHLASIAKGDPEDAINTFKKTLSNVIIAEDQLSSALHSPEEAFTLQTVEELTQSQG</sequence>
<dbReference type="InterPro" id="IPR050559">
    <property type="entry name" value="P-Pant_transferase_sf"/>
</dbReference>
<evidence type="ECO:0000256" key="2">
    <source>
        <dbReference type="ARBA" id="ARBA00022679"/>
    </source>
</evidence>
<dbReference type="FunFam" id="3.90.470.20:FF:000003">
    <property type="entry name" value="L-aminoadipate-semialdehyde dehydrogenase-phosphopantetheinyl transferase"/>
    <property type="match status" value="1"/>
</dbReference>
<feature type="domain" description="4'-phosphopantetheinyl transferase N-terminal" evidence="4">
    <location>
        <begin position="17"/>
        <end position="113"/>
    </location>
</feature>
<accession>A0A3L6EZ40</accession>
<evidence type="ECO:0000259" key="4">
    <source>
        <dbReference type="Pfam" id="PF22624"/>
    </source>
</evidence>
<feature type="domain" description="4'-phosphopantetheinyl transferase" evidence="3">
    <location>
        <begin position="117"/>
        <end position="224"/>
    </location>
</feature>
<proteinExistence type="predicted"/>
<evidence type="ECO:0000256" key="1">
    <source>
        <dbReference type="ARBA" id="ARBA00013172"/>
    </source>
</evidence>
<dbReference type="PANTHER" id="PTHR12215">
    <property type="entry name" value="PHOSPHOPANTETHEINE TRANSFERASE"/>
    <property type="match status" value="1"/>
</dbReference>
<reference evidence="5" key="1">
    <citation type="journal article" date="2018" name="Nat. Genet.">
        <title>Extensive intraspecific gene order and gene structural variations between Mo17 and other maize genomes.</title>
        <authorList>
            <person name="Sun S."/>
            <person name="Zhou Y."/>
            <person name="Chen J."/>
            <person name="Shi J."/>
            <person name="Zhao H."/>
            <person name="Zhao H."/>
            <person name="Song W."/>
            <person name="Zhang M."/>
            <person name="Cui Y."/>
            <person name="Dong X."/>
            <person name="Liu H."/>
            <person name="Ma X."/>
            <person name="Jiao Y."/>
            <person name="Wang B."/>
            <person name="Wei X."/>
            <person name="Stein J.C."/>
            <person name="Glaubitz J.C."/>
            <person name="Lu F."/>
            <person name="Yu G."/>
            <person name="Liang C."/>
            <person name="Fengler K."/>
            <person name="Li B."/>
            <person name="Rafalski A."/>
            <person name="Schnable P.S."/>
            <person name="Ware D.H."/>
            <person name="Buckler E.S."/>
            <person name="Lai J."/>
        </authorList>
    </citation>
    <scope>NUCLEOTIDE SEQUENCE [LARGE SCALE GENOMIC DNA]</scope>
    <source>
        <tissue evidence="5">Seedling</tissue>
    </source>
</reference>
<comment type="caution">
    <text evidence="5">The sequence shown here is derived from an EMBL/GenBank/DDBJ whole genome shotgun (WGS) entry which is preliminary data.</text>
</comment>
<dbReference type="GO" id="GO:0000287">
    <property type="term" value="F:magnesium ion binding"/>
    <property type="evidence" value="ECO:0007669"/>
    <property type="project" value="InterPro"/>
</dbReference>
<evidence type="ECO:0000313" key="5">
    <source>
        <dbReference type="EMBL" id="PWZ25868.1"/>
    </source>
</evidence>
<dbReference type="SUPFAM" id="SSF56214">
    <property type="entry name" value="4'-phosphopantetheinyl transferase"/>
    <property type="match status" value="2"/>
</dbReference>
<dbReference type="AlphaFoldDB" id="A0A3L6EZ40"/>
<protein>
    <recommendedName>
        <fullName evidence="1">holo-[acyl-carrier-protein] synthase</fullName>
        <ecNumber evidence="1">2.7.8.7</ecNumber>
    </recommendedName>
</protein>
<dbReference type="Pfam" id="PF22624">
    <property type="entry name" value="AASDHPPT_N"/>
    <property type="match status" value="1"/>
</dbReference>
<dbReference type="ExpressionAtlas" id="A0A3L6EZ40">
    <property type="expression patterns" value="baseline and differential"/>
</dbReference>
<dbReference type="PANTHER" id="PTHR12215:SF10">
    <property type="entry name" value="L-AMINOADIPATE-SEMIALDEHYDE DEHYDROGENASE-PHOSPHOPANTETHEINYL TRANSFERASE"/>
    <property type="match status" value="1"/>
</dbReference>
<dbReference type="GO" id="GO:0008897">
    <property type="term" value="F:holo-[acyl-carrier-protein] synthase activity"/>
    <property type="evidence" value="ECO:0007669"/>
    <property type="project" value="UniProtKB-EC"/>
</dbReference>
<dbReference type="Gene3D" id="3.90.470.20">
    <property type="entry name" value="4'-phosphopantetheinyl transferase domain"/>
    <property type="match status" value="2"/>
</dbReference>
<dbReference type="Pfam" id="PF01648">
    <property type="entry name" value="ACPS"/>
    <property type="match status" value="1"/>
</dbReference>
<dbReference type="InterPro" id="IPR055066">
    <property type="entry name" value="AASDHPPT_N"/>
</dbReference>
<gene>
    <name evidence="5" type="primary">Aasdhppt</name>
    <name evidence="5" type="ORF">Zm00014a_012114</name>
</gene>
<dbReference type="FunFam" id="3.90.470.20:FF:000013">
    <property type="entry name" value="L-aminoadipate-semialdehyde dehydrogenase-phosphopantetheinyl transferase"/>
    <property type="match status" value="1"/>
</dbReference>
<keyword evidence="2 5" id="KW-0808">Transferase</keyword>